<dbReference type="HOGENOM" id="CLU_1742859_0_0_1"/>
<reference evidence="2" key="1">
    <citation type="submission" date="2011-08" db="EMBL/GenBank/DDBJ databases">
        <authorList>
            <person name="Rombauts S."/>
        </authorList>
    </citation>
    <scope>NUCLEOTIDE SEQUENCE</scope>
    <source>
        <strain evidence="2">London</strain>
    </source>
</reference>
<dbReference type="EMBL" id="CAEY01000065">
    <property type="status" value="NOT_ANNOTATED_CDS"/>
    <property type="molecule type" value="Genomic_DNA"/>
</dbReference>
<dbReference type="EnsemblMetazoa" id="tetur11g00570.1">
    <property type="protein sequence ID" value="tetur11g00570.1"/>
    <property type="gene ID" value="tetur11g00570"/>
</dbReference>
<sequence>MFRPRLLNGWNVLDPFVNHLRDVLLGNIIPKWNDLLYQNDWQEAINQLEIENYRFGHGNTCNMVNPPWKIVKRRIELMAVEVIKTNCDIEKTISGKDLINRYDDFCVATGPLDLEILIFLNKNLMLFTCHDLLGNLTKLQIPGTHKEWLA</sequence>
<evidence type="ECO:0000313" key="1">
    <source>
        <dbReference type="EnsemblMetazoa" id="tetur11g00570.1"/>
    </source>
</evidence>
<dbReference type="Proteomes" id="UP000015104">
    <property type="component" value="Unassembled WGS sequence"/>
</dbReference>
<organism evidence="1 2">
    <name type="scientific">Tetranychus urticae</name>
    <name type="common">Two-spotted spider mite</name>
    <dbReference type="NCBI Taxonomy" id="32264"/>
    <lineage>
        <taxon>Eukaryota</taxon>
        <taxon>Metazoa</taxon>
        <taxon>Ecdysozoa</taxon>
        <taxon>Arthropoda</taxon>
        <taxon>Chelicerata</taxon>
        <taxon>Arachnida</taxon>
        <taxon>Acari</taxon>
        <taxon>Acariformes</taxon>
        <taxon>Trombidiformes</taxon>
        <taxon>Prostigmata</taxon>
        <taxon>Eleutherengona</taxon>
        <taxon>Raphignathae</taxon>
        <taxon>Tetranychoidea</taxon>
        <taxon>Tetranychidae</taxon>
        <taxon>Tetranychus</taxon>
    </lineage>
</organism>
<reference evidence="1" key="2">
    <citation type="submission" date="2015-06" db="UniProtKB">
        <authorList>
            <consortium name="EnsemblMetazoa"/>
        </authorList>
    </citation>
    <scope>IDENTIFICATION</scope>
</reference>
<evidence type="ECO:0000313" key="2">
    <source>
        <dbReference type="Proteomes" id="UP000015104"/>
    </source>
</evidence>
<proteinExistence type="predicted"/>
<accession>T1KGF0</accession>
<dbReference type="AlphaFoldDB" id="T1KGF0"/>
<protein>
    <submittedName>
        <fullName evidence="1">Uncharacterized protein</fullName>
    </submittedName>
</protein>
<keyword evidence="2" id="KW-1185">Reference proteome</keyword>
<name>T1KGF0_TETUR</name>